<dbReference type="AlphaFoldDB" id="X1PX67"/>
<gene>
    <name evidence="1" type="ORF">S06H3_59061</name>
</gene>
<name>X1PX67_9ZZZZ</name>
<dbReference type="EMBL" id="BARV01038315">
    <property type="protein sequence ID" value="GAI47146.1"/>
    <property type="molecule type" value="Genomic_DNA"/>
</dbReference>
<organism evidence="1">
    <name type="scientific">marine sediment metagenome</name>
    <dbReference type="NCBI Taxonomy" id="412755"/>
    <lineage>
        <taxon>unclassified sequences</taxon>
        <taxon>metagenomes</taxon>
        <taxon>ecological metagenomes</taxon>
    </lineage>
</organism>
<evidence type="ECO:0000313" key="1">
    <source>
        <dbReference type="EMBL" id="GAI47146.1"/>
    </source>
</evidence>
<feature type="non-terminal residue" evidence="1">
    <location>
        <position position="1"/>
    </location>
</feature>
<sequence>FSGNVNAVVKGTIVNYSENPTVIEGNATLNFDRSDNIKVPAGFDSHRILTYNPASYEELAN</sequence>
<proteinExistence type="predicted"/>
<protein>
    <submittedName>
        <fullName evidence="1">Uncharacterized protein</fullName>
    </submittedName>
</protein>
<reference evidence="1" key="1">
    <citation type="journal article" date="2014" name="Front. Microbiol.">
        <title>High frequency of phylogenetically diverse reductive dehalogenase-homologous genes in deep subseafloor sedimentary metagenomes.</title>
        <authorList>
            <person name="Kawai M."/>
            <person name="Futagami T."/>
            <person name="Toyoda A."/>
            <person name="Takaki Y."/>
            <person name="Nishi S."/>
            <person name="Hori S."/>
            <person name="Arai W."/>
            <person name="Tsubouchi T."/>
            <person name="Morono Y."/>
            <person name="Uchiyama I."/>
            <person name="Ito T."/>
            <person name="Fujiyama A."/>
            <person name="Inagaki F."/>
            <person name="Takami H."/>
        </authorList>
    </citation>
    <scope>NUCLEOTIDE SEQUENCE</scope>
    <source>
        <strain evidence="1">Expedition CK06-06</strain>
    </source>
</reference>
<accession>X1PX67</accession>
<comment type="caution">
    <text evidence="1">The sequence shown here is derived from an EMBL/GenBank/DDBJ whole genome shotgun (WGS) entry which is preliminary data.</text>
</comment>